<evidence type="ECO:0000256" key="1">
    <source>
        <dbReference type="ARBA" id="ARBA00008791"/>
    </source>
</evidence>
<dbReference type="OrthoDB" id="281037at2157"/>
<dbReference type="Gene3D" id="3.40.50.620">
    <property type="entry name" value="HUPs"/>
    <property type="match status" value="1"/>
</dbReference>
<organism evidence="3 4">
    <name type="scientific">Natrarchaeobius chitinivorans</name>
    <dbReference type="NCBI Taxonomy" id="1679083"/>
    <lineage>
        <taxon>Archaea</taxon>
        <taxon>Methanobacteriati</taxon>
        <taxon>Methanobacteriota</taxon>
        <taxon>Stenosarchaea group</taxon>
        <taxon>Halobacteria</taxon>
        <taxon>Halobacteriales</taxon>
        <taxon>Natrialbaceae</taxon>
        <taxon>Natrarchaeobius</taxon>
    </lineage>
</organism>
<dbReference type="InterPro" id="IPR006016">
    <property type="entry name" value="UspA"/>
</dbReference>
<dbReference type="Pfam" id="PF00582">
    <property type="entry name" value="Usp"/>
    <property type="match status" value="1"/>
</dbReference>
<dbReference type="PANTHER" id="PTHR46268:SF6">
    <property type="entry name" value="UNIVERSAL STRESS PROTEIN UP12"/>
    <property type="match status" value="1"/>
</dbReference>
<evidence type="ECO:0000313" key="3">
    <source>
        <dbReference type="EMBL" id="RQH02352.1"/>
    </source>
</evidence>
<dbReference type="PRINTS" id="PR01438">
    <property type="entry name" value="UNVRSLSTRESS"/>
</dbReference>
<dbReference type="Proteomes" id="UP000281431">
    <property type="component" value="Unassembled WGS sequence"/>
</dbReference>
<comment type="caution">
    <text evidence="3">The sequence shown here is derived from an EMBL/GenBank/DDBJ whole genome shotgun (WGS) entry which is preliminary data.</text>
</comment>
<dbReference type="AlphaFoldDB" id="A0A3N6N0J9"/>
<dbReference type="InterPro" id="IPR014729">
    <property type="entry name" value="Rossmann-like_a/b/a_fold"/>
</dbReference>
<gene>
    <name evidence="3" type="ORF">EA472_03355</name>
</gene>
<reference evidence="3 4" key="1">
    <citation type="submission" date="2018-10" db="EMBL/GenBank/DDBJ databases">
        <title>Natrarchaeobius chitinivorans gen. nov., sp. nov., and Natrarchaeobius haloalkaliphilus sp. nov., alkaliphilic, chitin-utilizing haloarchaea from hypersaline alkaline lakes.</title>
        <authorList>
            <person name="Sorokin D.Y."/>
            <person name="Elcheninov A.G."/>
            <person name="Kostrikina N.A."/>
            <person name="Bale N.J."/>
            <person name="Sinninghe Damste J.S."/>
            <person name="Khijniak T.V."/>
            <person name="Kublanov I.V."/>
            <person name="Toshchakov S.V."/>
        </authorList>
    </citation>
    <scope>NUCLEOTIDE SEQUENCE [LARGE SCALE GENOMIC DNA]</scope>
    <source>
        <strain evidence="3 4">AArcht7</strain>
    </source>
</reference>
<protein>
    <submittedName>
        <fullName evidence="3">Universal stress protein</fullName>
    </submittedName>
</protein>
<dbReference type="SUPFAM" id="SSF52402">
    <property type="entry name" value="Adenine nucleotide alpha hydrolases-like"/>
    <property type="match status" value="1"/>
</dbReference>
<feature type="domain" description="UspA" evidence="2">
    <location>
        <begin position="3"/>
        <end position="128"/>
    </location>
</feature>
<proteinExistence type="inferred from homology"/>
<dbReference type="InterPro" id="IPR006015">
    <property type="entry name" value="Universal_stress_UspA"/>
</dbReference>
<evidence type="ECO:0000313" key="4">
    <source>
        <dbReference type="Proteomes" id="UP000281431"/>
    </source>
</evidence>
<dbReference type="PANTHER" id="PTHR46268">
    <property type="entry name" value="STRESS RESPONSE PROTEIN NHAX"/>
    <property type="match status" value="1"/>
</dbReference>
<dbReference type="CDD" id="cd00293">
    <property type="entry name" value="USP-like"/>
    <property type="match status" value="1"/>
</dbReference>
<accession>A0A3N6N0J9</accession>
<keyword evidence="4" id="KW-1185">Reference proteome</keyword>
<evidence type="ECO:0000259" key="2">
    <source>
        <dbReference type="Pfam" id="PF00582"/>
    </source>
</evidence>
<comment type="similarity">
    <text evidence="1">Belongs to the universal stress protein A family.</text>
</comment>
<dbReference type="EMBL" id="REFZ01000002">
    <property type="protein sequence ID" value="RQH02352.1"/>
    <property type="molecule type" value="Genomic_DNA"/>
</dbReference>
<name>A0A3N6N0J9_NATCH</name>
<sequence>MFHVVAGVDDNEERALEQAETIASLPAAPDEITVTVVHTFTFKAPDTSIDDIEAVAAVAETLEERGIQCEVHEGNGEPSEYLVQYAAEQGADLICVGGRKRTPAGKALFGSVSQQVLLGSDRPVLVTPNP</sequence>